<dbReference type="EMBL" id="CP151406">
    <property type="protein sequence ID" value="WZJ20912.1"/>
    <property type="molecule type" value="Genomic_DNA"/>
</dbReference>
<dbReference type="RefSeq" id="WP_028994757.1">
    <property type="nucleotide sequence ID" value="NZ_CP151406.1"/>
</dbReference>
<keyword evidence="2" id="KW-1185">Reference proteome</keyword>
<organism evidence="1 2">
    <name type="scientific">Azonexus hydrophilus</name>
    <dbReference type="NCBI Taxonomy" id="418702"/>
    <lineage>
        <taxon>Bacteria</taxon>
        <taxon>Pseudomonadati</taxon>
        <taxon>Pseudomonadota</taxon>
        <taxon>Betaproteobacteria</taxon>
        <taxon>Rhodocyclales</taxon>
        <taxon>Azonexaceae</taxon>
        <taxon>Azonexus</taxon>
    </lineage>
</organism>
<gene>
    <name evidence="1" type="ORF">AADV58_13305</name>
</gene>
<sequence length="102" mass="11501">MMHHVIVSFGKDTEFEYKLAGGGAADEARQWFDREFVALECDVATPTGKVLAVDRILSVAKYAGENRFRDQPSWAEQFARNTAAILGRELIRVDVEQYSIGY</sequence>
<reference evidence="1 2" key="1">
    <citation type="submission" date="2024-04" db="EMBL/GenBank/DDBJ databases">
        <title>Dissimilatory iodate-reducing microorganisms contribute to the enrichment of iodine in groundwater.</title>
        <authorList>
            <person name="Jiang Z."/>
        </authorList>
    </citation>
    <scope>NUCLEOTIDE SEQUENCE [LARGE SCALE GENOMIC DNA]</scope>
    <source>
        <strain evidence="1 2">NCP973</strain>
    </source>
</reference>
<evidence type="ECO:0000313" key="2">
    <source>
        <dbReference type="Proteomes" id="UP001479520"/>
    </source>
</evidence>
<dbReference type="Proteomes" id="UP001479520">
    <property type="component" value="Chromosome"/>
</dbReference>
<proteinExistence type="predicted"/>
<accession>A0ABZ2XG83</accession>
<name>A0ABZ2XG83_9RHOO</name>
<protein>
    <submittedName>
        <fullName evidence="1">Uncharacterized protein</fullName>
    </submittedName>
</protein>
<evidence type="ECO:0000313" key="1">
    <source>
        <dbReference type="EMBL" id="WZJ20912.1"/>
    </source>
</evidence>